<evidence type="ECO:0000256" key="1">
    <source>
        <dbReference type="ARBA" id="ARBA00001932"/>
    </source>
</evidence>
<protein>
    <submittedName>
        <fullName evidence="7">Deoxyribodipyrimidine photo-lyase</fullName>
        <ecNumber evidence="7">4.1.99.3</ecNumber>
    </submittedName>
</protein>
<reference evidence="7 8" key="1">
    <citation type="submission" date="2020-08" db="EMBL/GenBank/DDBJ databases">
        <title>Genomic Encyclopedia of Type Strains, Phase III (KMG-III): the genomes of soil and plant-associated and newly described type strains.</title>
        <authorList>
            <person name="Whitman W."/>
        </authorList>
    </citation>
    <scope>NUCLEOTIDE SEQUENCE [LARGE SCALE GENOMIC DNA]</scope>
    <source>
        <strain evidence="7 8">CECT 8572</strain>
    </source>
</reference>
<dbReference type="SUPFAM" id="SSF48173">
    <property type="entry name" value="Cryptochrome/photolyase FAD-binding domain"/>
    <property type="match status" value="1"/>
</dbReference>
<evidence type="ECO:0000313" key="7">
    <source>
        <dbReference type="EMBL" id="MBB3712617.1"/>
    </source>
</evidence>
<dbReference type="Proteomes" id="UP000576152">
    <property type="component" value="Unassembled WGS sequence"/>
</dbReference>
<proteinExistence type="inferred from homology"/>
<evidence type="ECO:0000256" key="4">
    <source>
        <dbReference type="ARBA" id="ARBA00022827"/>
    </source>
</evidence>
<dbReference type="Pfam" id="PF00875">
    <property type="entry name" value="DNA_photolyase"/>
    <property type="match status" value="1"/>
</dbReference>
<dbReference type="PRINTS" id="PR00147">
    <property type="entry name" value="DNAPHOTLYASE"/>
</dbReference>
<evidence type="ECO:0000256" key="3">
    <source>
        <dbReference type="ARBA" id="ARBA00022630"/>
    </source>
</evidence>
<dbReference type="Pfam" id="PF03441">
    <property type="entry name" value="FAD_binding_7"/>
    <property type="match status" value="1"/>
</dbReference>
<evidence type="ECO:0000259" key="6">
    <source>
        <dbReference type="PROSITE" id="PS51645"/>
    </source>
</evidence>
<keyword evidence="4 5" id="KW-0274">FAD</keyword>
<dbReference type="PANTHER" id="PTHR11455">
    <property type="entry name" value="CRYPTOCHROME"/>
    <property type="match status" value="1"/>
</dbReference>
<organism evidence="7 8">
    <name type="scientific">Limimaricola variabilis</name>
    <dbReference type="NCBI Taxonomy" id="1492771"/>
    <lineage>
        <taxon>Bacteria</taxon>
        <taxon>Pseudomonadati</taxon>
        <taxon>Pseudomonadota</taxon>
        <taxon>Alphaproteobacteria</taxon>
        <taxon>Rhodobacterales</taxon>
        <taxon>Paracoccaceae</taxon>
        <taxon>Limimaricola</taxon>
    </lineage>
</organism>
<dbReference type="InterPro" id="IPR002081">
    <property type="entry name" value="Cryptochrome/DNA_photolyase_1"/>
</dbReference>
<keyword evidence="7" id="KW-0456">Lyase</keyword>
<dbReference type="EC" id="4.1.99.3" evidence="7"/>
<accession>A0ABR6HQ55</accession>
<evidence type="ECO:0000313" key="8">
    <source>
        <dbReference type="Proteomes" id="UP000576152"/>
    </source>
</evidence>
<feature type="domain" description="Photolyase/cryptochrome alpha/beta" evidence="6">
    <location>
        <begin position="3"/>
        <end position="129"/>
    </location>
</feature>
<keyword evidence="8" id="KW-1185">Reference proteome</keyword>
<sequence>MPDPILLWFRRDLRLADHPMLAEAMETGGPLIPVFLHDEVVEGQGAAPRFRLGLSVESFARDLDAVGAKLILRRGRALDSLRALCAETGARAVWWSRAYDPDARARDAEVMAGLDAEGIETRDFPGHLLFEPDSVETKTGGYYKVYTPYMKAVRDRLPDAPLAPPARLPAPESWPQSDRLDDWHMARGMNRGGAVVAKYLVVGERAARDRLDRFVAQRIADYAIARDRPDIEGTSGLSENLTYGEISIHACYRAALAAREAGAEGAEHFRKELVWRDFAYHLLHHTPRLISRNWRAEWDRFPWSEDGDSAEATAWKRGRTGMALVDAAMRELYATGRMHNRARMITGSYLTKHLQTHWKIGHDWFADCLVDWDPANNALGWQWIAGSGPDAAPYFRVYNPVSQAEKFDPEGAYRRAWIAEGQADPPQTARDFLAAAPRAWGLSATMPYPEPIVGAAEGRDRALSAYATLRGRAEGGDVTNG</sequence>
<dbReference type="RefSeq" id="WP_183473131.1">
    <property type="nucleotide sequence ID" value="NZ_JACIBX010000007.1"/>
</dbReference>
<keyword evidence="5" id="KW-0157">Chromophore</keyword>
<dbReference type="PROSITE" id="PS51645">
    <property type="entry name" value="PHR_CRY_ALPHA_BETA"/>
    <property type="match status" value="1"/>
</dbReference>
<keyword evidence="3 5" id="KW-0285">Flavoprotein</keyword>
<dbReference type="InterPro" id="IPR005101">
    <property type="entry name" value="Cryptochr/Photolyase_FAD-bd"/>
</dbReference>
<gene>
    <name evidence="7" type="ORF">FHS00_002205</name>
</gene>
<evidence type="ECO:0000256" key="2">
    <source>
        <dbReference type="ARBA" id="ARBA00001974"/>
    </source>
</evidence>
<dbReference type="SUPFAM" id="SSF52425">
    <property type="entry name" value="Cryptochrome/photolyase, N-terminal domain"/>
    <property type="match status" value="1"/>
</dbReference>
<dbReference type="Gene3D" id="1.25.40.80">
    <property type="match status" value="1"/>
</dbReference>
<name>A0ABR6HQ55_9RHOB</name>
<dbReference type="InterPro" id="IPR036155">
    <property type="entry name" value="Crypto/Photolyase_N_sf"/>
</dbReference>
<dbReference type="InterPro" id="IPR014729">
    <property type="entry name" value="Rossmann-like_a/b/a_fold"/>
</dbReference>
<evidence type="ECO:0000256" key="5">
    <source>
        <dbReference type="RuleBase" id="RU004182"/>
    </source>
</evidence>
<dbReference type="InterPro" id="IPR006050">
    <property type="entry name" value="DNA_photolyase_N"/>
</dbReference>
<dbReference type="Gene3D" id="1.10.579.10">
    <property type="entry name" value="DNA Cyclobutane Dipyrimidine Photolyase, subunit A, domain 3"/>
    <property type="match status" value="1"/>
</dbReference>
<dbReference type="InterPro" id="IPR036134">
    <property type="entry name" value="Crypto/Photolyase_FAD-like_sf"/>
</dbReference>
<comment type="caution">
    <text evidence="7">The sequence shown here is derived from an EMBL/GenBank/DDBJ whole genome shotgun (WGS) entry which is preliminary data.</text>
</comment>
<dbReference type="PANTHER" id="PTHR11455:SF9">
    <property type="entry name" value="CRYPTOCHROME CIRCADIAN CLOCK 5 ISOFORM X1"/>
    <property type="match status" value="1"/>
</dbReference>
<comment type="cofactor">
    <cofactor evidence="2">
        <name>FAD</name>
        <dbReference type="ChEBI" id="CHEBI:57692"/>
    </cofactor>
</comment>
<dbReference type="GO" id="GO:0003904">
    <property type="term" value="F:deoxyribodipyrimidine photo-lyase activity"/>
    <property type="evidence" value="ECO:0007669"/>
    <property type="project" value="UniProtKB-EC"/>
</dbReference>
<comment type="cofactor">
    <cofactor evidence="1">
        <name>(6R)-5,10-methylene-5,6,7,8-tetrahydrofolate</name>
        <dbReference type="ChEBI" id="CHEBI:15636"/>
    </cofactor>
</comment>
<dbReference type="Gene3D" id="3.40.50.620">
    <property type="entry name" value="HUPs"/>
    <property type="match status" value="1"/>
</dbReference>
<dbReference type="EMBL" id="JACIBX010000007">
    <property type="protein sequence ID" value="MBB3712617.1"/>
    <property type="molecule type" value="Genomic_DNA"/>
</dbReference>
<comment type="similarity">
    <text evidence="5">Belongs to the DNA photolyase family.</text>
</comment>